<dbReference type="InterPro" id="IPR036864">
    <property type="entry name" value="Zn2-C6_fun-type_DNA-bd_sf"/>
</dbReference>
<dbReference type="EMBL" id="NPHW01003163">
    <property type="protein sequence ID" value="OXV10045.1"/>
    <property type="molecule type" value="Genomic_DNA"/>
</dbReference>
<feature type="domain" description="Zn(2)-C6 fungal-type" evidence="6">
    <location>
        <begin position="201"/>
        <end position="225"/>
    </location>
</feature>
<protein>
    <recommendedName>
        <fullName evidence="6">Zn(2)-C6 fungal-type domain-containing protein</fullName>
    </recommendedName>
</protein>
<dbReference type="OrthoDB" id="4226666at2759"/>
<dbReference type="GO" id="GO:0008270">
    <property type="term" value="F:zinc ion binding"/>
    <property type="evidence" value="ECO:0007669"/>
    <property type="project" value="InterPro"/>
</dbReference>
<keyword evidence="2" id="KW-0238">DNA-binding</keyword>
<dbReference type="PANTHER" id="PTHR35392">
    <property type="entry name" value="ZN(II)2CYS6 TRANSCRIPTION FACTOR (EUROFUNG)-RELATED-RELATED"/>
    <property type="match status" value="1"/>
</dbReference>
<dbReference type="Pfam" id="PF00172">
    <property type="entry name" value="Zn_clus"/>
    <property type="match status" value="1"/>
</dbReference>
<evidence type="ECO:0000313" key="7">
    <source>
        <dbReference type="EMBL" id="OXV10045.1"/>
    </source>
</evidence>
<organism evidence="7 8">
    <name type="scientific">Elaphomyces granulatus</name>
    <dbReference type="NCBI Taxonomy" id="519963"/>
    <lineage>
        <taxon>Eukaryota</taxon>
        <taxon>Fungi</taxon>
        <taxon>Dikarya</taxon>
        <taxon>Ascomycota</taxon>
        <taxon>Pezizomycotina</taxon>
        <taxon>Eurotiomycetes</taxon>
        <taxon>Eurotiomycetidae</taxon>
        <taxon>Eurotiales</taxon>
        <taxon>Elaphomycetaceae</taxon>
        <taxon>Elaphomyces</taxon>
    </lineage>
</organism>
<accession>A0A232M0V9</accession>
<dbReference type="GO" id="GO:0000981">
    <property type="term" value="F:DNA-binding transcription factor activity, RNA polymerase II-specific"/>
    <property type="evidence" value="ECO:0007669"/>
    <property type="project" value="InterPro"/>
</dbReference>
<dbReference type="SUPFAM" id="SSF57701">
    <property type="entry name" value="Zn2/Cys6 DNA-binding domain"/>
    <property type="match status" value="1"/>
</dbReference>
<reference evidence="7 8" key="1">
    <citation type="journal article" date="2015" name="Environ. Microbiol.">
        <title>Metagenome sequence of Elaphomyces granulatus from sporocarp tissue reveals Ascomycota ectomycorrhizal fingerprints of genome expansion and a Proteobacteria-rich microbiome.</title>
        <authorList>
            <person name="Quandt C.A."/>
            <person name="Kohler A."/>
            <person name="Hesse C.N."/>
            <person name="Sharpton T.J."/>
            <person name="Martin F."/>
            <person name="Spatafora J.W."/>
        </authorList>
    </citation>
    <scope>NUCLEOTIDE SEQUENCE [LARGE SCALE GENOMIC DNA]</scope>
    <source>
        <strain evidence="7 8">OSC145934</strain>
    </source>
</reference>
<evidence type="ECO:0000256" key="4">
    <source>
        <dbReference type="ARBA" id="ARBA00023242"/>
    </source>
</evidence>
<gene>
    <name evidence="7" type="ORF">Egran_02196</name>
</gene>
<dbReference type="PANTHER" id="PTHR35392:SF3">
    <property type="entry name" value="ZN(2)-C6 FUNGAL-TYPE DOMAIN-CONTAINING PROTEIN"/>
    <property type="match status" value="1"/>
</dbReference>
<keyword evidence="8" id="KW-1185">Reference proteome</keyword>
<evidence type="ECO:0000256" key="3">
    <source>
        <dbReference type="ARBA" id="ARBA00023163"/>
    </source>
</evidence>
<feature type="compositionally biased region" description="Polar residues" evidence="5">
    <location>
        <begin position="1"/>
        <end position="11"/>
    </location>
</feature>
<dbReference type="CDD" id="cd00067">
    <property type="entry name" value="GAL4"/>
    <property type="match status" value="1"/>
</dbReference>
<sequence>MATSNSYQSHFDASPRDRELISPGDGENSSFTPSSYLSINNLFIPGFWWCDPLTVNEYISPPWYQTWLGYENGSTQPPAVIPTQNVDPYSLPTYHFDWLDPLQSPPLGTAQVIQSTQESNNSLQYFPRLQNGLVYGANSPLAPKIQSIPPIPSNPPSEPSLGVVSKGDNIEVPAAPNRKRLRAQFTDKAKAEYREVRAKGSCLRCKVLREKCDGNTPCGKCEKIASHAKIFKDPCYRERLEHVITFRPGNSRMGALSSELPHLAWPPHRQHRKLQIRYPFTRLSDRPMPTLTISCREFSPSSDDILSETWKVQGQVIVLDLPPYACENPKDVQPVLEAFVTECRPFLLEEITARKGMVETPMDHINRSTLLEAIRYSRAYSDSPVAQALKIKFAAQMFSKPLTLYGSETLGVQQRLADKGVTYYDQAVPLPTFLNYQLDTLAMMCIQGYQKNIIKSLQAKIFTANRGKNWYEVFLTIFVLLGNLEHLYQAQRRYIQRHKKTGQDSRVSFVSENMMGKWAYSAENLITHFRVVLGGSVPFSKIWDNSNESDFCPNLDDNARKYTRSVTNLLREQKRDLLALKKDREERNYDRPFVWVSQLFLFE</sequence>
<evidence type="ECO:0000256" key="2">
    <source>
        <dbReference type="ARBA" id="ARBA00023125"/>
    </source>
</evidence>
<keyword evidence="1" id="KW-0805">Transcription regulation</keyword>
<keyword evidence="3" id="KW-0804">Transcription</keyword>
<evidence type="ECO:0000256" key="1">
    <source>
        <dbReference type="ARBA" id="ARBA00023015"/>
    </source>
</evidence>
<dbReference type="GO" id="GO:0003677">
    <property type="term" value="F:DNA binding"/>
    <property type="evidence" value="ECO:0007669"/>
    <property type="project" value="UniProtKB-KW"/>
</dbReference>
<dbReference type="InterPro" id="IPR001138">
    <property type="entry name" value="Zn2Cys6_DnaBD"/>
</dbReference>
<proteinExistence type="predicted"/>
<evidence type="ECO:0000259" key="6">
    <source>
        <dbReference type="Pfam" id="PF00172"/>
    </source>
</evidence>
<keyword evidence="4" id="KW-0539">Nucleus</keyword>
<dbReference type="InterPro" id="IPR052973">
    <property type="entry name" value="Fungal_sec-metab_reg_TF"/>
</dbReference>
<feature type="region of interest" description="Disordered" evidence="5">
    <location>
        <begin position="1"/>
        <end position="27"/>
    </location>
</feature>
<dbReference type="AlphaFoldDB" id="A0A232M0V9"/>
<evidence type="ECO:0000313" key="8">
    <source>
        <dbReference type="Proteomes" id="UP000243515"/>
    </source>
</evidence>
<dbReference type="Proteomes" id="UP000243515">
    <property type="component" value="Unassembled WGS sequence"/>
</dbReference>
<name>A0A232M0V9_9EURO</name>
<comment type="caution">
    <text evidence="7">The sequence shown here is derived from an EMBL/GenBank/DDBJ whole genome shotgun (WGS) entry which is preliminary data.</text>
</comment>
<evidence type="ECO:0000256" key="5">
    <source>
        <dbReference type="SAM" id="MobiDB-lite"/>
    </source>
</evidence>